<proteinExistence type="predicted"/>
<name>A0ACC2P8T0_9HYME</name>
<accession>A0ACC2P8T0</accession>
<organism evidence="1 2">
    <name type="scientific">Eretmocerus hayati</name>
    <dbReference type="NCBI Taxonomy" id="131215"/>
    <lineage>
        <taxon>Eukaryota</taxon>
        <taxon>Metazoa</taxon>
        <taxon>Ecdysozoa</taxon>
        <taxon>Arthropoda</taxon>
        <taxon>Hexapoda</taxon>
        <taxon>Insecta</taxon>
        <taxon>Pterygota</taxon>
        <taxon>Neoptera</taxon>
        <taxon>Endopterygota</taxon>
        <taxon>Hymenoptera</taxon>
        <taxon>Apocrita</taxon>
        <taxon>Proctotrupomorpha</taxon>
        <taxon>Chalcidoidea</taxon>
        <taxon>Aphelinidae</taxon>
        <taxon>Aphelininae</taxon>
        <taxon>Eretmocerus</taxon>
    </lineage>
</organism>
<dbReference type="EMBL" id="CM056742">
    <property type="protein sequence ID" value="KAJ8679851.1"/>
    <property type="molecule type" value="Genomic_DNA"/>
</dbReference>
<evidence type="ECO:0000313" key="2">
    <source>
        <dbReference type="Proteomes" id="UP001239111"/>
    </source>
</evidence>
<reference evidence="1" key="1">
    <citation type="submission" date="2023-04" db="EMBL/GenBank/DDBJ databases">
        <title>A chromosome-level genome assembly of the parasitoid wasp Eretmocerus hayati.</title>
        <authorList>
            <person name="Zhong Y."/>
            <person name="Liu S."/>
            <person name="Liu Y."/>
        </authorList>
    </citation>
    <scope>NUCLEOTIDE SEQUENCE</scope>
    <source>
        <strain evidence="1">ZJU_SS_LIU_2023</strain>
    </source>
</reference>
<dbReference type="Proteomes" id="UP001239111">
    <property type="component" value="Chromosome 2"/>
</dbReference>
<evidence type="ECO:0000313" key="1">
    <source>
        <dbReference type="EMBL" id="KAJ8679851.1"/>
    </source>
</evidence>
<sequence length="886" mass="101846">MNITVCEDEYGPGTVEVTESEPGKLVVIWELNPVSIENSRWKYLEATLFRVRDSSEAFDEFFYDDTSINMLSQDFSENSTYKIPVNNLDKYEALKIWCFITTINDDVNENNNIFPSEHQTSLLEDQEFLFESGKFSDVTFIIDKRELKLHKSILSSRSTVLAANFDNDWKENVSNEVYIEDQSYDVMKEFFQYIYAANVNNIDTHVLELLRTADKYAVDKLKTHCEQILAKALKNENAVDYLNVAEKYNAKNLETECDNGRESDSDAKSHASSSNGFTKPRLDGHRFDRKLVCIRYPGNVVNSEKAVETLGGLVSITEAVNIDNRRMELRFRPDDGYCKPACGDKHPTAGLLLRIRVKKSRREKVESASQANQQVKDDTNSTSGNYSSPNANSTNVMDQSMGELVNKVKKCSVDSHNQSSEHNDESERNKSPTFERDKYENLSKDSEYQLPKLKILGRVESEFRFANLCDFQYLPITKNKDDPTKYDCIHDSVYPVGLPPYNWIKEKVPYFLPPAAFSRMDSIQLYTPKTEVQTSDTRNVIGKTRKRRAGLSNFINFKNPNVPTNPPKGIETAMKVKFLQTSHLETMKKLFEERPIWSKTALQFVTQFTGEQLKVLLPSTAYYFMTGPWRITWVRLGYDPRKDPKSKIYQTLDYRLKAMHGLHSNVTCKRNYSQYTLPYRNASNSKARAKTLSAKGMHSDSQKKGKMLNENVYIYKPGVVPPSRQMFYQYCDLHVPEIQDMLEKHVGPAPGTPCHEKLGWLPVGFDEMCREIINKQVRVELRKMMNIPENHPTSLPRKRKDPPLSNKKKNSSNKRVKTARTEPTFTEQMNQPVETVDVDDPRESEEEEWEDVSDEAQQSSSEDEHGFDEGELDDDNENYDGGDDGN</sequence>
<keyword evidence="2" id="KW-1185">Reference proteome</keyword>
<comment type="caution">
    <text evidence="1">The sequence shown here is derived from an EMBL/GenBank/DDBJ whole genome shotgun (WGS) entry which is preliminary data.</text>
</comment>
<gene>
    <name evidence="1" type="ORF">QAD02_015638</name>
</gene>
<protein>
    <submittedName>
        <fullName evidence="1">Uncharacterized protein</fullName>
    </submittedName>
</protein>